<dbReference type="InterPro" id="IPR028973">
    <property type="entry name" value="PhnB-like"/>
</dbReference>
<dbReference type="Gene3D" id="3.10.180.10">
    <property type="entry name" value="2,3-Dihydroxybiphenyl 1,2-Dioxygenase, domain 1"/>
    <property type="match status" value="1"/>
</dbReference>
<protein>
    <submittedName>
        <fullName evidence="2">Putative 3-demethylubiquinone-9 3-methyltransferase (Glyoxalase superfamily)</fullName>
    </submittedName>
</protein>
<feature type="domain" description="PhnB-like" evidence="1">
    <location>
        <begin position="4"/>
        <end position="116"/>
    </location>
</feature>
<dbReference type="SUPFAM" id="SSF54593">
    <property type="entry name" value="Glyoxalase/Bleomycin resistance protein/Dihydroxybiphenyl dioxygenase"/>
    <property type="match status" value="1"/>
</dbReference>
<dbReference type="InterPro" id="IPR009725">
    <property type="entry name" value="3_dmu_93_MTrfase"/>
</dbReference>
<comment type="caution">
    <text evidence="2">The sequence shown here is derived from an EMBL/GenBank/DDBJ whole genome shotgun (WGS) entry which is preliminary data.</text>
</comment>
<dbReference type="EMBL" id="JACIJE010000002">
    <property type="protein sequence ID" value="MBB5688762.1"/>
    <property type="molecule type" value="Genomic_DNA"/>
</dbReference>
<accession>A0A840Y293</accession>
<dbReference type="PANTHER" id="PTHR33990">
    <property type="entry name" value="PROTEIN YJDN-RELATED"/>
    <property type="match status" value="1"/>
</dbReference>
<name>A0A840Y293_9PROT</name>
<dbReference type="GO" id="GO:0032259">
    <property type="term" value="P:methylation"/>
    <property type="evidence" value="ECO:0007669"/>
    <property type="project" value="UniProtKB-KW"/>
</dbReference>
<dbReference type="Proteomes" id="UP000562254">
    <property type="component" value="Unassembled WGS sequence"/>
</dbReference>
<dbReference type="CDD" id="cd06588">
    <property type="entry name" value="PhnB_like"/>
    <property type="match status" value="1"/>
</dbReference>
<dbReference type="PIRSF" id="PIRSF021700">
    <property type="entry name" value="3_dmu_93_MTrfase"/>
    <property type="match status" value="1"/>
</dbReference>
<keyword evidence="2" id="KW-0489">Methyltransferase</keyword>
<evidence type="ECO:0000313" key="2">
    <source>
        <dbReference type="EMBL" id="MBB5688762.1"/>
    </source>
</evidence>
<keyword evidence="2" id="KW-0808">Transferase</keyword>
<dbReference type="Pfam" id="PF06983">
    <property type="entry name" value="3-dmu-9_3-mt"/>
    <property type="match status" value="1"/>
</dbReference>
<evidence type="ECO:0000313" key="3">
    <source>
        <dbReference type="Proteomes" id="UP000562254"/>
    </source>
</evidence>
<reference evidence="2 3" key="1">
    <citation type="submission" date="2020-08" db="EMBL/GenBank/DDBJ databases">
        <title>Genomic Encyclopedia of Type Strains, Phase IV (KMG-IV): sequencing the most valuable type-strain genomes for metagenomic binning, comparative biology and taxonomic classification.</title>
        <authorList>
            <person name="Goeker M."/>
        </authorList>
    </citation>
    <scope>NUCLEOTIDE SEQUENCE [LARGE SCALE GENOMIC DNA]</scope>
    <source>
        <strain evidence="2 3">DSM 25895</strain>
    </source>
</reference>
<dbReference type="RefSeq" id="WP_184481697.1">
    <property type="nucleotide sequence ID" value="NZ_JAAEDJ010000010.1"/>
</dbReference>
<dbReference type="AlphaFoldDB" id="A0A840Y293"/>
<organism evidence="2 3">
    <name type="scientific">Neoroseomonas alkaliterrae</name>
    <dbReference type="NCBI Taxonomy" id="1452450"/>
    <lineage>
        <taxon>Bacteria</taxon>
        <taxon>Pseudomonadati</taxon>
        <taxon>Pseudomonadota</taxon>
        <taxon>Alphaproteobacteria</taxon>
        <taxon>Acetobacterales</taxon>
        <taxon>Acetobacteraceae</taxon>
        <taxon>Neoroseomonas</taxon>
    </lineage>
</organism>
<keyword evidence="3" id="KW-1185">Reference proteome</keyword>
<dbReference type="InterPro" id="IPR029068">
    <property type="entry name" value="Glyas_Bleomycin-R_OHBP_Dase"/>
</dbReference>
<dbReference type="GO" id="GO:0008168">
    <property type="term" value="F:methyltransferase activity"/>
    <property type="evidence" value="ECO:0007669"/>
    <property type="project" value="UniProtKB-KW"/>
</dbReference>
<evidence type="ECO:0000259" key="1">
    <source>
        <dbReference type="Pfam" id="PF06983"/>
    </source>
</evidence>
<keyword evidence="2" id="KW-0830">Ubiquinone</keyword>
<gene>
    <name evidence="2" type="ORF">FHS88_000878</name>
</gene>
<proteinExistence type="predicted"/>
<dbReference type="PANTHER" id="PTHR33990:SF2">
    <property type="entry name" value="PHNB-LIKE DOMAIN-CONTAINING PROTEIN"/>
    <property type="match status" value="1"/>
</dbReference>
<sequence>MTALSTCLWFATEAEAAARHYCAAIPGSAIGEVIRRPSGVPGTEDEVMMVTFTLAGAPVLAFNAAPPPGFTNGVSLVVSCDGQEELDRVWSALLEGGEAQACGWLKDRFGVAWQVVPEALPRLMQAGDAAQRGRVMAALMRMVKIDAAALEAAFHAD</sequence>